<proteinExistence type="predicted"/>
<dbReference type="SUPFAM" id="SSF50729">
    <property type="entry name" value="PH domain-like"/>
    <property type="match status" value="1"/>
</dbReference>
<dbReference type="EMBL" id="JBICBT010000830">
    <property type="protein sequence ID" value="KAL3098076.1"/>
    <property type="molecule type" value="Genomic_DNA"/>
</dbReference>
<dbReference type="SMART" id="SM00233">
    <property type="entry name" value="PH"/>
    <property type="match status" value="1"/>
</dbReference>
<feature type="compositionally biased region" description="Basic and acidic residues" evidence="1">
    <location>
        <begin position="266"/>
        <end position="281"/>
    </location>
</feature>
<evidence type="ECO:0000256" key="1">
    <source>
        <dbReference type="SAM" id="MobiDB-lite"/>
    </source>
</evidence>
<dbReference type="AlphaFoldDB" id="A0ABD2K5A4"/>
<protein>
    <recommendedName>
        <fullName evidence="2">PH domain-containing protein</fullName>
    </recommendedName>
</protein>
<feature type="compositionally biased region" description="Polar residues" evidence="1">
    <location>
        <begin position="238"/>
        <end position="264"/>
    </location>
</feature>
<evidence type="ECO:0000313" key="3">
    <source>
        <dbReference type="EMBL" id="KAL3098076.1"/>
    </source>
</evidence>
<dbReference type="InterPro" id="IPR001849">
    <property type="entry name" value="PH_domain"/>
</dbReference>
<comment type="caution">
    <text evidence="3">The sequence shown here is derived from an EMBL/GenBank/DDBJ whole genome shotgun (WGS) entry which is preliminary data.</text>
</comment>
<evidence type="ECO:0000313" key="4">
    <source>
        <dbReference type="Proteomes" id="UP001620626"/>
    </source>
</evidence>
<feature type="region of interest" description="Disordered" evidence="1">
    <location>
        <begin position="622"/>
        <end position="649"/>
    </location>
</feature>
<feature type="region of interest" description="Disordered" evidence="1">
    <location>
        <begin position="212"/>
        <end position="406"/>
    </location>
</feature>
<gene>
    <name evidence="3" type="ORF">niasHT_027621</name>
</gene>
<sequence>MGRHSVDFLQLCIKRQKREDTAQMERTTTPQHSQQPQRAIIHRGWLQQKMFKNGTLLRKKVKRRRKGQQKCTYLQQQKVFYENELFVVLSVHNVSNGCIPRLEWFAEQSAIFERRPLKCQDLTDCQYVNVSVGDERCLAIGFVDGSAPVLELLAPSTEERAQWVDILTMTLRRLNLLNTESSDIEQQRERTDNGPSQWPRAANEYVVLAGTANNDANPSTSSPPPQQTLPRARENGSGEVTQSPRVPMSQIPSTHLRTLSTETAQSDERRETQLRTEKNLDESLPPMRQHSAQQTNLNGEREGTQKTDGMTSGGESEEHRPSPSSPKNGDAFDPSHSLAPPPLPPRTPRQNATQCPTESEAFPRTVPPLPKTPIPLSPSLNLSHYEVLTTPSSPPPRPQYDRLSPGNRHSHLSLPLHLLIAPTLSAHYDVLCSAQYDVLNAPSSSALFLQQYNDNNGSATAPTERIFRDALNRSRRLFFSFTLLTEHIAFVELFDKVWVAGWTSAVDLRLRENGCSLNFGDEVEQIDGSEVRNLQALTEIYQRIMPGAQIPLLLRANPTMMVFTLVKPENARLNLGIKFHRPAKFLLRHPFDCLTIDSIALKSPAQKVNLPATVPAYLHQPAAHSVKSPQPKPFHVSSPSSPNLLPSGGTDRAVITHLDGVPLNPFGPKDQFFHRLDSVLVGHSFNVTLHSADFCSRLARQMKNQLGNKWRHFVHGE</sequence>
<reference evidence="3 4" key="1">
    <citation type="submission" date="2024-10" db="EMBL/GenBank/DDBJ databases">
        <authorList>
            <person name="Kim D."/>
        </authorList>
    </citation>
    <scope>NUCLEOTIDE SEQUENCE [LARGE SCALE GENOMIC DNA]</scope>
    <source>
        <strain evidence="3">BH-2024</strain>
    </source>
</reference>
<dbReference type="PROSITE" id="PS50003">
    <property type="entry name" value="PH_DOMAIN"/>
    <property type="match status" value="1"/>
</dbReference>
<feature type="compositionally biased region" description="Low complexity" evidence="1">
    <location>
        <begin position="637"/>
        <end position="647"/>
    </location>
</feature>
<name>A0ABD2K5A4_9BILA</name>
<organism evidence="3 4">
    <name type="scientific">Heterodera trifolii</name>
    <dbReference type="NCBI Taxonomy" id="157864"/>
    <lineage>
        <taxon>Eukaryota</taxon>
        <taxon>Metazoa</taxon>
        <taxon>Ecdysozoa</taxon>
        <taxon>Nematoda</taxon>
        <taxon>Chromadorea</taxon>
        <taxon>Rhabditida</taxon>
        <taxon>Tylenchina</taxon>
        <taxon>Tylenchomorpha</taxon>
        <taxon>Tylenchoidea</taxon>
        <taxon>Heteroderidae</taxon>
        <taxon>Heteroderinae</taxon>
        <taxon>Heterodera</taxon>
    </lineage>
</organism>
<accession>A0ABD2K5A4</accession>
<keyword evidence="4" id="KW-1185">Reference proteome</keyword>
<dbReference type="Proteomes" id="UP001620626">
    <property type="component" value="Unassembled WGS sequence"/>
</dbReference>
<feature type="domain" description="PH" evidence="2">
    <location>
        <begin position="49"/>
        <end position="172"/>
    </location>
</feature>
<evidence type="ECO:0000259" key="2">
    <source>
        <dbReference type="PROSITE" id="PS50003"/>
    </source>
</evidence>
<feature type="compositionally biased region" description="Pro residues" evidence="1">
    <location>
        <begin position="365"/>
        <end position="376"/>
    </location>
</feature>